<evidence type="ECO:0000256" key="1">
    <source>
        <dbReference type="SAM" id="SignalP"/>
    </source>
</evidence>
<feature type="chain" id="PRO_5020832473" evidence="1">
    <location>
        <begin position="28"/>
        <end position="171"/>
    </location>
</feature>
<keyword evidence="1" id="KW-0732">Signal</keyword>
<dbReference type="EMBL" id="SMGO01000003">
    <property type="protein sequence ID" value="TCK80987.1"/>
    <property type="molecule type" value="Genomic_DNA"/>
</dbReference>
<keyword evidence="4" id="KW-1185">Reference proteome</keyword>
<proteinExistence type="predicted"/>
<evidence type="ECO:0000259" key="2">
    <source>
        <dbReference type="Pfam" id="PF18962"/>
    </source>
</evidence>
<organism evidence="3 4">
    <name type="scientific">Albibacterium bauzanense</name>
    <dbReference type="NCBI Taxonomy" id="653929"/>
    <lineage>
        <taxon>Bacteria</taxon>
        <taxon>Pseudomonadati</taxon>
        <taxon>Bacteroidota</taxon>
        <taxon>Sphingobacteriia</taxon>
        <taxon>Sphingobacteriales</taxon>
        <taxon>Sphingobacteriaceae</taxon>
        <taxon>Albibacterium</taxon>
    </lineage>
</organism>
<reference evidence="3 4" key="1">
    <citation type="submission" date="2019-03" db="EMBL/GenBank/DDBJ databases">
        <title>Genomic Encyclopedia of Archaeal and Bacterial Type Strains, Phase II (KMG-II): from individual species to whole genera.</title>
        <authorList>
            <person name="Goeker M."/>
        </authorList>
    </citation>
    <scope>NUCLEOTIDE SEQUENCE [LARGE SCALE GENOMIC DNA]</scope>
    <source>
        <strain evidence="3 4">DSM 22554</strain>
    </source>
</reference>
<dbReference type="InterPro" id="IPR026444">
    <property type="entry name" value="Secre_tail"/>
</dbReference>
<dbReference type="OrthoDB" id="1523755at2"/>
<dbReference type="Proteomes" id="UP000294616">
    <property type="component" value="Unassembled WGS sequence"/>
</dbReference>
<protein>
    <submittedName>
        <fullName evidence="3">Putative secreted protein (Por secretion system target)</fullName>
    </submittedName>
</protein>
<dbReference type="AlphaFoldDB" id="A0A4R1LR58"/>
<gene>
    <name evidence="3" type="ORF">C8N28_2747</name>
</gene>
<dbReference type="NCBIfam" id="TIGR04183">
    <property type="entry name" value="Por_Secre_tail"/>
    <property type="match status" value="1"/>
</dbReference>
<comment type="caution">
    <text evidence="3">The sequence shown here is derived from an EMBL/GenBank/DDBJ whole genome shotgun (WGS) entry which is preliminary data.</text>
</comment>
<evidence type="ECO:0000313" key="4">
    <source>
        <dbReference type="Proteomes" id="UP000294616"/>
    </source>
</evidence>
<dbReference type="Gene3D" id="2.60.40.4070">
    <property type="match status" value="1"/>
</dbReference>
<sequence>MKKNLYFFLVIVLSFSTLLGTAGNSFALIQASIADTLKTKEVSGKLVDTRANKPKDNLIIFKPFAPYTPYLKATNTEKTNTENIKTISNVKVFPNPVSGQINLSFKLSKDINVSIKIMDALGNEINTLLSQRLAEGDQTHTFNLNSSLKSGFYFIRIMAGTETVVKRIQIL</sequence>
<dbReference type="RefSeq" id="WP_132225784.1">
    <property type="nucleotide sequence ID" value="NZ_SMGO01000003.1"/>
</dbReference>
<feature type="domain" description="Secretion system C-terminal sorting" evidence="2">
    <location>
        <begin position="92"/>
        <end position="170"/>
    </location>
</feature>
<evidence type="ECO:0000313" key="3">
    <source>
        <dbReference type="EMBL" id="TCK80987.1"/>
    </source>
</evidence>
<accession>A0A4R1LR58</accession>
<feature type="signal peptide" evidence="1">
    <location>
        <begin position="1"/>
        <end position="27"/>
    </location>
</feature>
<dbReference type="Pfam" id="PF18962">
    <property type="entry name" value="Por_Secre_tail"/>
    <property type="match status" value="1"/>
</dbReference>
<name>A0A4R1LR58_9SPHI</name>